<evidence type="ECO:0000313" key="2">
    <source>
        <dbReference type="Proteomes" id="UP000238296"/>
    </source>
</evidence>
<dbReference type="AlphaFoldDB" id="A0A2S8BL39"/>
<dbReference type="InterPro" id="IPR029057">
    <property type="entry name" value="PRTase-like"/>
</dbReference>
<protein>
    <submittedName>
        <fullName evidence="1">Adenine phosphoribosyltransferase</fullName>
        <ecNumber evidence="1">2.4.2.7</ecNumber>
    </submittedName>
</protein>
<proteinExistence type="predicted"/>
<organism evidence="1 2">
    <name type="scientific">Mycobacterium talmoniae</name>
    <dbReference type="NCBI Taxonomy" id="1858794"/>
    <lineage>
        <taxon>Bacteria</taxon>
        <taxon>Bacillati</taxon>
        <taxon>Actinomycetota</taxon>
        <taxon>Actinomycetes</taxon>
        <taxon>Mycobacteriales</taxon>
        <taxon>Mycobacteriaceae</taxon>
        <taxon>Mycobacterium</taxon>
    </lineage>
</organism>
<dbReference type="GO" id="GO:0003999">
    <property type="term" value="F:adenine phosphoribosyltransferase activity"/>
    <property type="evidence" value="ECO:0007669"/>
    <property type="project" value="UniProtKB-EC"/>
</dbReference>
<evidence type="ECO:0000313" key="1">
    <source>
        <dbReference type="EMBL" id="PQM47338.1"/>
    </source>
</evidence>
<gene>
    <name evidence="1" type="primary">apt</name>
    <name evidence="1" type="ORF">C1Y40_02482</name>
</gene>
<sequence>MAGRRVVLVDDVAGHRGDPGGGQRLLEHAGATVTAAAVVLELAWLGGRDAVAPLPVHSLRCC</sequence>
<comment type="caution">
    <text evidence="1">The sequence shown here is derived from an EMBL/GenBank/DDBJ whole genome shotgun (WGS) entry which is preliminary data.</text>
</comment>
<reference evidence="1 2" key="1">
    <citation type="journal article" date="2017" name="Int. J. Syst. Evol. Microbiol.">
        <title>Mycobacterium talmoniae sp. nov., a slowly growing mycobacterium isolated from human respiratory samples.</title>
        <authorList>
            <person name="Davidson R.M."/>
            <person name="DeGroote M.A."/>
            <person name="Marola J.L."/>
            <person name="Buss S."/>
            <person name="Jones V."/>
            <person name="McNeil M.R."/>
            <person name="Freifeld A.G."/>
            <person name="Elaine Epperson L."/>
            <person name="Hasan N.A."/>
            <person name="Jackson M."/>
            <person name="Iwen P.C."/>
            <person name="Salfinger M."/>
            <person name="Strong M."/>
        </authorList>
    </citation>
    <scope>NUCLEOTIDE SEQUENCE [LARGE SCALE GENOMIC DNA]</scope>
    <source>
        <strain evidence="1 2">ATCC BAA-2683</strain>
    </source>
</reference>
<dbReference type="EC" id="2.4.2.7" evidence="1"/>
<keyword evidence="1" id="KW-0328">Glycosyltransferase</keyword>
<dbReference type="Proteomes" id="UP000238296">
    <property type="component" value="Unassembled WGS sequence"/>
</dbReference>
<dbReference type="Gene3D" id="3.40.50.2020">
    <property type="match status" value="1"/>
</dbReference>
<name>A0A2S8BL39_9MYCO</name>
<accession>A0A2S8BL39</accession>
<dbReference type="EMBL" id="PPEA01000353">
    <property type="protein sequence ID" value="PQM47338.1"/>
    <property type="molecule type" value="Genomic_DNA"/>
</dbReference>
<dbReference type="SUPFAM" id="SSF53271">
    <property type="entry name" value="PRTase-like"/>
    <property type="match status" value="1"/>
</dbReference>
<keyword evidence="1" id="KW-0808">Transferase</keyword>